<dbReference type="InterPro" id="IPR011059">
    <property type="entry name" value="Metal-dep_hydrolase_composite"/>
</dbReference>
<evidence type="ECO:0000313" key="2">
    <source>
        <dbReference type="EMBL" id="OGE49617.1"/>
    </source>
</evidence>
<dbReference type="PANTHER" id="PTHR22642">
    <property type="entry name" value="IMIDAZOLONEPROPIONASE"/>
    <property type="match status" value="1"/>
</dbReference>
<comment type="caution">
    <text evidence="2">The sequence shown here is derived from an EMBL/GenBank/DDBJ whole genome shotgun (WGS) entry which is preliminary data.</text>
</comment>
<dbReference type="SUPFAM" id="SSF51338">
    <property type="entry name" value="Composite domain of metallo-dependent hydrolases"/>
    <property type="match status" value="1"/>
</dbReference>
<dbReference type="PANTHER" id="PTHR22642:SF2">
    <property type="entry name" value="PROTEIN LONG AFTER FAR-RED 3"/>
    <property type="match status" value="1"/>
</dbReference>
<dbReference type="Gene3D" id="2.30.40.10">
    <property type="entry name" value="Urease, subunit C, domain 1"/>
    <property type="match status" value="1"/>
</dbReference>
<accession>A0A1F5L971</accession>
<keyword evidence="3" id="KW-1185">Reference proteome</keyword>
<protein>
    <recommendedName>
        <fullName evidence="1">Amidohydrolase 3 domain-containing protein</fullName>
    </recommendedName>
</protein>
<organism evidence="2 3">
    <name type="scientific">Penicillium arizonense</name>
    <dbReference type="NCBI Taxonomy" id="1835702"/>
    <lineage>
        <taxon>Eukaryota</taxon>
        <taxon>Fungi</taxon>
        <taxon>Dikarya</taxon>
        <taxon>Ascomycota</taxon>
        <taxon>Pezizomycotina</taxon>
        <taxon>Eurotiomycetes</taxon>
        <taxon>Eurotiomycetidae</taxon>
        <taxon>Eurotiales</taxon>
        <taxon>Aspergillaceae</taxon>
        <taxon>Penicillium</taxon>
    </lineage>
</organism>
<dbReference type="InterPro" id="IPR032466">
    <property type="entry name" value="Metal_Hydrolase"/>
</dbReference>
<proteinExistence type="predicted"/>
<dbReference type="RefSeq" id="XP_022485068.1">
    <property type="nucleotide sequence ID" value="XM_022635042.1"/>
</dbReference>
<dbReference type="OrthoDB" id="5301292at2759"/>
<dbReference type="AlphaFoldDB" id="A0A1F5L971"/>
<dbReference type="STRING" id="1835702.A0A1F5L971"/>
<name>A0A1F5L971_PENAI</name>
<evidence type="ECO:0000259" key="1">
    <source>
        <dbReference type="Pfam" id="PF07969"/>
    </source>
</evidence>
<dbReference type="Proteomes" id="UP000177622">
    <property type="component" value="Unassembled WGS sequence"/>
</dbReference>
<gene>
    <name evidence="2" type="ORF">PENARI_c020G07354</name>
</gene>
<sequence length="581" mass="63253">MAIDTSGKTAVNIAYINGNVLTSSSGPPAQAILIRDGRIAAVGSNEEVLTAGGRDVEVQDVSGKTISPGLIDTHPHLLHYAVARAPLVNILDAKSHDDIVKAISEKASSVPKGGWIATTPIGDAQYFARRSYRDLEGGMPNRYVLDRASINHPIIIQAWPPSCPNITAFNSLALQVLGINSSTADRVDDVWIEKDSQGEPTGILKGSVNAYYNEDPFFAKLRDTKIAPYMLPGLIPQAVLSSLADYHKRGITSIFEAHAMESSHIEVYKRLQAEGKLNTRVLASIELESNALPGSRLKSMSEIASTLEQALAARQSDDDWLRVEGITTCVWGIPTHDGLCWKDGYQATFGGLTTGKRNITKEKLKATFEFCAKTGLRLNLLSTSPDELDEYIETAEAVMKKYNIKKSDWLIEHAMIIREGQAKKLKELGFSVTISMGFTYGLGDVLDERVGRNSLEGLNAIRELLDAGLIVGASLDWGPMDPWECMRLSVTHQMFPSGRFNDGPRQVISQAEAFELFTTHGAAVMQWEGIGTLMPGSHADLIIIDRNPLTCDLESLSGTKVLRTTVAGRIVYDNGEIGAKA</sequence>
<dbReference type="Gene3D" id="3.20.20.140">
    <property type="entry name" value="Metal-dependent hydrolases"/>
    <property type="match status" value="1"/>
</dbReference>
<dbReference type="SUPFAM" id="SSF51556">
    <property type="entry name" value="Metallo-dependent hydrolases"/>
    <property type="match status" value="1"/>
</dbReference>
<dbReference type="Pfam" id="PF07969">
    <property type="entry name" value="Amidohydro_3"/>
    <property type="match status" value="1"/>
</dbReference>
<dbReference type="Gene3D" id="3.10.310.70">
    <property type="match status" value="1"/>
</dbReference>
<feature type="domain" description="Amidohydrolase 3" evidence="1">
    <location>
        <begin position="57"/>
        <end position="572"/>
    </location>
</feature>
<dbReference type="GeneID" id="34579776"/>
<dbReference type="EMBL" id="LXJU01000020">
    <property type="protein sequence ID" value="OGE49617.1"/>
    <property type="molecule type" value="Genomic_DNA"/>
</dbReference>
<dbReference type="InterPro" id="IPR013108">
    <property type="entry name" value="Amidohydro_3"/>
</dbReference>
<reference evidence="2 3" key="1">
    <citation type="journal article" date="2016" name="Sci. Rep.">
        <title>Penicillium arizonense, a new, genome sequenced fungal species, reveals a high chemical diversity in secreted metabolites.</title>
        <authorList>
            <person name="Grijseels S."/>
            <person name="Nielsen J.C."/>
            <person name="Randelovic M."/>
            <person name="Nielsen J."/>
            <person name="Nielsen K.F."/>
            <person name="Workman M."/>
            <person name="Frisvad J.C."/>
        </authorList>
    </citation>
    <scope>NUCLEOTIDE SEQUENCE [LARGE SCALE GENOMIC DNA]</scope>
    <source>
        <strain evidence="2 3">CBS 141311</strain>
    </source>
</reference>
<dbReference type="GO" id="GO:0016810">
    <property type="term" value="F:hydrolase activity, acting on carbon-nitrogen (but not peptide) bonds"/>
    <property type="evidence" value="ECO:0007669"/>
    <property type="project" value="InterPro"/>
</dbReference>
<evidence type="ECO:0000313" key="3">
    <source>
        <dbReference type="Proteomes" id="UP000177622"/>
    </source>
</evidence>